<feature type="active site" description="Nucleophile" evidence="10">
    <location>
        <position position="105"/>
    </location>
</feature>
<dbReference type="Gene3D" id="2.30.30.280">
    <property type="entry name" value="Adenine nucleotide alpha hydrolases-like domains"/>
    <property type="match status" value="1"/>
</dbReference>
<dbReference type="GO" id="GO:0002143">
    <property type="term" value="P:tRNA wobble position uridine thiolation"/>
    <property type="evidence" value="ECO:0007669"/>
    <property type="project" value="TreeGrafter"/>
</dbReference>
<evidence type="ECO:0000259" key="11">
    <source>
        <dbReference type="Pfam" id="PF20258"/>
    </source>
</evidence>
<feature type="region of interest" description="Interaction with tRNA" evidence="10">
    <location>
        <begin position="328"/>
        <end position="329"/>
    </location>
</feature>
<dbReference type="Pfam" id="PF03054">
    <property type="entry name" value="tRNA_Me_trans"/>
    <property type="match status" value="1"/>
</dbReference>
<dbReference type="InterPro" id="IPR023382">
    <property type="entry name" value="MnmA-like_central_sf"/>
</dbReference>
<dbReference type="EC" id="2.8.1.13" evidence="10"/>
<comment type="similarity">
    <text evidence="10">Belongs to the MnmA/TRMU family.</text>
</comment>
<dbReference type="Pfam" id="PF20258">
    <property type="entry name" value="tRNA_Me_trans_C"/>
    <property type="match status" value="1"/>
</dbReference>
<dbReference type="Pfam" id="PF20259">
    <property type="entry name" value="tRNA_Me_trans_M"/>
    <property type="match status" value="1"/>
</dbReference>
<dbReference type="HAMAP" id="MF_00144">
    <property type="entry name" value="tRNA_thiouridyl_MnmA"/>
    <property type="match status" value="1"/>
</dbReference>
<evidence type="ECO:0000313" key="14">
    <source>
        <dbReference type="Proteomes" id="UP000176650"/>
    </source>
</evidence>
<proteinExistence type="inferred from homology"/>
<dbReference type="CDD" id="cd01998">
    <property type="entry name" value="MnmA_TRMU-like"/>
    <property type="match status" value="1"/>
</dbReference>
<comment type="caution">
    <text evidence="10">Lacks conserved residue(s) required for the propagation of feature annotation.</text>
</comment>
<dbReference type="Proteomes" id="UP000176650">
    <property type="component" value="Unassembled WGS sequence"/>
</dbReference>
<evidence type="ECO:0000259" key="12">
    <source>
        <dbReference type="Pfam" id="PF20259"/>
    </source>
</evidence>
<gene>
    <name evidence="10" type="primary">mnmA</name>
    <name evidence="13" type="ORF">A2988_00195</name>
</gene>
<dbReference type="InterPro" id="IPR014729">
    <property type="entry name" value="Rossmann-like_a/b/a_fold"/>
</dbReference>
<comment type="catalytic activity">
    <reaction evidence="9 10">
        <text>S-sulfanyl-L-cysteinyl-[protein] + uridine(34) in tRNA + AH2 + ATP = 2-thiouridine(34) in tRNA + L-cysteinyl-[protein] + A + AMP + diphosphate + H(+)</text>
        <dbReference type="Rhea" id="RHEA:47032"/>
        <dbReference type="Rhea" id="RHEA-COMP:10131"/>
        <dbReference type="Rhea" id="RHEA-COMP:11726"/>
        <dbReference type="Rhea" id="RHEA-COMP:11727"/>
        <dbReference type="Rhea" id="RHEA-COMP:11728"/>
        <dbReference type="ChEBI" id="CHEBI:13193"/>
        <dbReference type="ChEBI" id="CHEBI:15378"/>
        <dbReference type="ChEBI" id="CHEBI:17499"/>
        <dbReference type="ChEBI" id="CHEBI:29950"/>
        <dbReference type="ChEBI" id="CHEBI:30616"/>
        <dbReference type="ChEBI" id="CHEBI:33019"/>
        <dbReference type="ChEBI" id="CHEBI:61963"/>
        <dbReference type="ChEBI" id="CHEBI:65315"/>
        <dbReference type="ChEBI" id="CHEBI:87170"/>
        <dbReference type="ChEBI" id="CHEBI:456215"/>
        <dbReference type="EC" id="2.8.1.13"/>
    </reaction>
</comment>
<feature type="domain" description="tRNA-specific 2-thiouridylase MnmA-like C-terminal" evidence="11">
    <location>
        <begin position="304"/>
        <end position="380"/>
    </location>
</feature>
<dbReference type="SUPFAM" id="SSF52402">
    <property type="entry name" value="Adenine nucleotide alpha hydrolases-like"/>
    <property type="match status" value="1"/>
</dbReference>
<comment type="function">
    <text evidence="10">Catalyzes the 2-thiolation of uridine at the wobble position (U34) of tRNA, leading to the formation of s(2)U34.</text>
</comment>
<dbReference type="FunFam" id="3.40.50.620:FF:000115">
    <property type="entry name" value="tRNA-specific 2-thiouridylase MnmA"/>
    <property type="match status" value="1"/>
</dbReference>
<evidence type="ECO:0000256" key="4">
    <source>
        <dbReference type="ARBA" id="ARBA00022694"/>
    </source>
</evidence>
<name>A0A1F5BTG0_9BACT</name>
<evidence type="ECO:0000256" key="10">
    <source>
        <dbReference type="HAMAP-Rule" id="MF_00144"/>
    </source>
</evidence>
<dbReference type="NCBIfam" id="TIGR00420">
    <property type="entry name" value="trmU"/>
    <property type="match status" value="1"/>
</dbReference>
<dbReference type="Gene3D" id="3.40.50.620">
    <property type="entry name" value="HUPs"/>
    <property type="match status" value="1"/>
</dbReference>
<dbReference type="EMBL" id="MEYS01000002">
    <property type="protein sequence ID" value="OGD33901.1"/>
    <property type="molecule type" value="Genomic_DNA"/>
</dbReference>
<keyword evidence="7 10" id="KW-0694">RNA-binding</keyword>
<keyword evidence="8" id="KW-1015">Disulfide bond</keyword>
<keyword evidence="1 10" id="KW-0963">Cytoplasm</keyword>
<feature type="binding site" evidence="10">
    <location>
        <position position="129"/>
    </location>
    <ligand>
        <name>ATP</name>
        <dbReference type="ChEBI" id="CHEBI:30616"/>
    </ligand>
</feature>
<protein>
    <recommendedName>
        <fullName evidence="10">tRNA-specific 2-thiouridylase MnmA</fullName>
        <ecNumber evidence="10">2.8.1.13</ecNumber>
    </recommendedName>
</protein>
<dbReference type="InterPro" id="IPR046884">
    <property type="entry name" value="MnmA-like_central"/>
</dbReference>
<dbReference type="NCBIfam" id="NF001138">
    <property type="entry name" value="PRK00143.1"/>
    <property type="match status" value="1"/>
</dbReference>
<feature type="site" description="Interaction with tRNA" evidence="10">
    <location>
        <position position="364"/>
    </location>
</feature>
<dbReference type="STRING" id="1797298.A2988_00195"/>
<evidence type="ECO:0000256" key="6">
    <source>
        <dbReference type="ARBA" id="ARBA00022840"/>
    </source>
</evidence>
<comment type="caution">
    <text evidence="13">The sequence shown here is derived from an EMBL/GenBank/DDBJ whole genome shotgun (WGS) entry which is preliminary data.</text>
</comment>
<dbReference type="InterPro" id="IPR046885">
    <property type="entry name" value="MnmA-like_C"/>
</dbReference>
<evidence type="ECO:0000256" key="8">
    <source>
        <dbReference type="ARBA" id="ARBA00023157"/>
    </source>
</evidence>
<evidence type="ECO:0000256" key="2">
    <source>
        <dbReference type="ARBA" id="ARBA00022555"/>
    </source>
</evidence>
<evidence type="ECO:0000313" key="13">
    <source>
        <dbReference type="EMBL" id="OGD33901.1"/>
    </source>
</evidence>
<dbReference type="FunFam" id="2.40.30.10:FF:000023">
    <property type="entry name" value="tRNA-specific 2-thiouridylase MnmA"/>
    <property type="match status" value="1"/>
</dbReference>
<feature type="site" description="Interaction with tRNA" evidence="10">
    <location>
        <position position="130"/>
    </location>
</feature>
<sequence length="384" mass="43086">MEAAAKKIFVAMSGGVDSSVTAALLKEQGRDVTGIFMKNWSDSAFLKDTTMCPWVADQEDARKAAAVIGIPLYTFDFEKEYREKVVAYMIAGYKAGITPNPDVMCNKEIKFGLFLQKALELGADFVATGHYVRLRRNDEFRISNFEIDSKLKIQNSKLGCQLLQAKDRNKDQSYFLWTLTQEQLKYCVFPIGEYTKPEVREMARKYGLHNAQKKDSQGVCFVGDLDVFEFLKSQIPTHKGKIMTASGREVGEHEGVEFYTIGQRHGIGSPGGGTAYYVVGKDAKKNILYVGEGADDKELYGMALEARAAHWISGNEPELPLRCEARIRYRQSLQKCIVNSLFHVSRFMFHVEFDEPQRAITPGQSVVFYDGDTVLGGAVIVQKV</sequence>
<evidence type="ECO:0000256" key="3">
    <source>
        <dbReference type="ARBA" id="ARBA00022679"/>
    </source>
</evidence>
<reference evidence="13 14" key="1">
    <citation type="journal article" date="2016" name="Nat. Commun.">
        <title>Thousands of microbial genomes shed light on interconnected biogeochemical processes in an aquifer system.</title>
        <authorList>
            <person name="Anantharaman K."/>
            <person name="Brown C.T."/>
            <person name="Hug L.A."/>
            <person name="Sharon I."/>
            <person name="Castelle C.J."/>
            <person name="Probst A.J."/>
            <person name="Thomas B.C."/>
            <person name="Singh A."/>
            <person name="Wilkins M.J."/>
            <person name="Karaoz U."/>
            <person name="Brodie E.L."/>
            <person name="Williams K.H."/>
            <person name="Hubbard S.S."/>
            <person name="Banfield J.F."/>
        </authorList>
    </citation>
    <scope>NUCLEOTIDE SEQUENCE [LARGE SCALE GENOMIC DNA]</scope>
</reference>
<keyword evidence="6 10" id="KW-0067">ATP-binding</keyword>
<feature type="active site" description="Cysteine persulfide intermediate" evidence="10">
    <location>
        <position position="220"/>
    </location>
</feature>
<accession>A0A1F5BTG0</accession>
<feature type="binding site" evidence="10">
    <location>
        <position position="37"/>
    </location>
    <ligand>
        <name>ATP</name>
        <dbReference type="ChEBI" id="CHEBI:30616"/>
    </ligand>
</feature>
<feature type="domain" description="tRNA-specific 2-thiouridylase MnmA-like central" evidence="12">
    <location>
        <begin position="229"/>
        <end position="292"/>
    </location>
</feature>
<keyword evidence="4 10" id="KW-0819">tRNA processing</keyword>
<evidence type="ECO:0000256" key="9">
    <source>
        <dbReference type="ARBA" id="ARBA00051542"/>
    </source>
</evidence>
<dbReference type="GO" id="GO:0005524">
    <property type="term" value="F:ATP binding"/>
    <property type="evidence" value="ECO:0007669"/>
    <property type="project" value="UniProtKB-KW"/>
</dbReference>
<dbReference type="PANTHER" id="PTHR11933:SF5">
    <property type="entry name" value="MITOCHONDRIAL TRNA-SPECIFIC 2-THIOURIDYLASE 1"/>
    <property type="match status" value="1"/>
</dbReference>
<evidence type="ECO:0000256" key="5">
    <source>
        <dbReference type="ARBA" id="ARBA00022741"/>
    </source>
</evidence>
<keyword evidence="3 10" id="KW-0808">Transferase</keyword>
<dbReference type="GO" id="GO:0000049">
    <property type="term" value="F:tRNA binding"/>
    <property type="evidence" value="ECO:0007669"/>
    <property type="project" value="UniProtKB-KW"/>
</dbReference>
<keyword evidence="5 10" id="KW-0547">Nucleotide-binding</keyword>
<keyword evidence="2 10" id="KW-0820">tRNA-binding</keyword>
<dbReference type="GO" id="GO:0005737">
    <property type="term" value="C:cytoplasm"/>
    <property type="evidence" value="ECO:0007669"/>
    <property type="project" value="UniProtKB-SubCell"/>
</dbReference>
<dbReference type="FunFam" id="2.30.30.280:FF:000001">
    <property type="entry name" value="tRNA-specific 2-thiouridylase MnmA"/>
    <property type="match status" value="1"/>
</dbReference>
<dbReference type="GO" id="GO:0103016">
    <property type="term" value="F:tRNA-uridine 2-sulfurtransferase activity"/>
    <property type="evidence" value="ECO:0007669"/>
    <property type="project" value="UniProtKB-EC"/>
</dbReference>
<organism evidence="13 14">
    <name type="scientific">Candidatus Azambacteria bacterium RIFCSPLOWO2_01_FULL_46_25</name>
    <dbReference type="NCBI Taxonomy" id="1797298"/>
    <lineage>
        <taxon>Bacteria</taxon>
        <taxon>Candidatus Azamiibacteriota</taxon>
    </lineage>
</organism>
<dbReference type="Gene3D" id="2.40.30.10">
    <property type="entry name" value="Translation factors"/>
    <property type="match status" value="1"/>
</dbReference>
<feature type="binding site" evidence="10">
    <location>
        <begin position="11"/>
        <end position="18"/>
    </location>
    <ligand>
        <name>ATP</name>
        <dbReference type="ChEBI" id="CHEBI:30616"/>
    </ligand>
</feature>
<evidence type="ECO:0000256" key="1">
    <source>
        <dbReference type="ARBA" id="ARBA00022490"/>
    </source>
</evidence>
<dbReference type="AlphaFoldDB" id="A0A1F5BTG0"/>
<dbReference type="InterPro" id="IPR004506">
    <property type="entry name" value="MnmA-like"/>
</dbReference>
<evidence type="ECO:0000256" key="7">
    <source>
        <dbReference type="ARBA" id="ARBA00022884"/>
    </source>
</evidence>
<feature type="region of interest" description="Interaction with target base in tRNA" evidence="10">
    <location>
        <begin position="100"/>
        <end position="102"/>
    </location>
</feature>
<feature type="region of interest" description="Interaction with tRNA" evidence="10">
    <location>
        <begin position="170"/>
        <end position="172"/>
    </location>
</feature>
<dbReference type="PANTHER" id="PTHR11933">
    <property type="entry name" value="TRNA 5-METHYLAMINOMETHYL-2-THIOURIDYLATE -METHYLTRANSFERASE"/>
    <property type="match status" value="1"/>
</dbReference>
<comment type="subcellular location">
    <subcellularLocation>
        <location evidence="10">Cytoplasm</location>
    </subcellularLocation>
</comment>